<dbReference type="SUPFAM" id="SSF48371">
    <property type="entry name" value="ARM repeat"/>
    <property type="match status" value="1"/>
</dbReference>
<feature type="compositionally biased region" description="Acidic residues" evidence="2">
    <location>
        <begin position="40"/>
        <end position="53"/>
    </location>
</feature>
<dbReference type="InterPro" id="IPR011989">
    <property type="entry name" value="ARM-like"/>
</dbReference>
<proteinExistence type="predicted"/>
<evidence type="ECO:0000259" key="3">
    <source>
        <dbReference type="Pfam" id="PF25598"/>
    </source>
</evidence>
<comment type="caution">
    <text evidence="4">The sequence shown here is derived from an EMBL/GenBank/DDBJ whole genome shotgun (WGS) entry which is preliminary data.</text>
</comment>
<name>A0A835M3E0_9MAGN</name>
<sequence>MATCHRHNNNKLWSAFSAASFRRKFYDTIGCGISRQLQEQESEEEEEEEEENNSDIGLPRSDPPPMEKTKLSEILNHPQISDEEVVIVVVGVEEVKRKLEAFEELQRVVKRLQMEEVMEDTALDVRRFAKDDSEARSTLAMLGAIPPLVNMIDSSHSNIASKVASLYALLNLCIGNDMNKAAIVKAGAVHKMLKLIDDYCTPSSQVCEAIVANFLALSALDSNKPIIGTSGAIPFLVKTLENSGITGQAKQDALRAIYNLSIFPSNILVILETDLVPFLLNALGEMEVSERNLSILSNVVSTPEGRKAISNTADAFPILIDALNWSDSPGCQEKACYILMVMAHKAYGDQQTMIEAGIASSLLELTLLGSTLAQKRASRILECLRVDKGKQVTENYKGGCLGGGAVSAPICGTSSSSTGLNHQDLKQGLDEKEDQEEMMSEERKAVKQLVQQSLQNNMRRIVKRANLPQDFIPSDHFNALTTITTSKSVPF</sequence>
<evidence type="ECO:0000313" key="4">
    <source>
        <dbReference type="EMBL" id="KAF9612549.1"/>
    </source>
</evidence>
<feature type="repeat" description="ARM" evidence="1">
    <location>
        <begin position="143"/>
        <end position="187"/>
    </location>
</feature>
<feature type="domain" description="U-box" evidence="3">
    <location>
        <begin position="123"/>
        <end position="371"/>
    </location>
</feature>
<dbReference type="SMART" id="SM00185">
    <property type="entry name" value="ARM"/>
    <property type="match status" value="4"/>
</dbReference>
<accession>A0A835M3E0</accession>
<dbReference type="PANTHER" id="PTHR46700:SF1">
    <property type="entry name" value="ARM REPEAT SUPERFAMILY PROTEIN"/>
    <property type="match status" value="1"/>
</dbReference>
<dbReference type="Proteomes" id="UP000631114">
    <property type="component" value="Unassembled WGS sequence"/>
</dbReference>
<evidence type="ECO:0000256" key="2">
    <source>
        <dbReference type="SAM" id="MobiDB-lite"/>
    </source>
</evidence>
<dbReference type="AlphaFoldDB" id="A0A835M3E0"/>
<keyword evidence="5" id="KW-1185">Reference proteome</keyword>
<feature type="region of interest" description="Disordered" evidence="2">
    <location>
        <begin position="416"/>
        <end position="438"/>
    </location>
</feature>
<evidence type="ECO:0000256" key="1">
    <source>
        <dbReference type="PROSITE-ProRule" id="PRU00259"/>
    </source>
</evidence>
<dbReference type="EMBL" id="JADFTS010000003">
    <property type="protein sequence ID" value="KAF9612549.1"/>
    <property type="molecule type" value="Genomic_DNA"/>
</dbReference>
<dbReference type="PANTHER" id="PTHR46700">
    <property type="entry name" value="ARM REPEAT SUPERFAMILY PROTEIN"/>
    <property type="match status" value="1"/>
</dbReference>
<dbReference type="InterPro" id="IPR016024">
    <property type="entry name" value="ARM-type_fold"/>
</dbReference>
<dbReference type="InterPro" id="IPR058678">
    <property type="entry name" value="ARM_PUB"/>
</dbReference>
<dbReference type="InterPro" id="IPR000225">
    <property type="entry name" value="Armadillo"/>
</dbReference>
<dbReference type="Gene3D" id="1.25.10.10">
    <property type="entry name" value="Leucine-rich Repeat Variant"/>
    <property type="match status" value="1"/>
</dbReference>
<feature type="region of interest" description="Disordered" evidence="2">
    <location>
        <begin position="36"/>
        <end position="69"/>
    </location>
</feature>
<dbReference type="PROSITE" id="PS50176">
    <property type="entry name" value="ARM_REPEAT"/>
    <property type="match status" value="2"/>
</dbReference>
<feature type="repeat" description="ARM" evidence="1">
    <location>
        <begin position="231"/>
        <end position="261"/>
    </location>
</feature>
<evidence type="ECO:0000313" key="5">
    <source>
        <dbReference type="Proteomes" id="UP000631114"/>
    </source>
</evidence>
<dbReference type="OrthoDB" id="7537227at2759"/>
<dbReference type="Pfam" id="PF25598">
    <property type="entry name" value="ARM_PUB"/>
    <property type="match status" value="1"/>
</dbReference>
<gene>
    <name evidence="4" type="ORF">IFM89_001416</name>
</gene>
<organism evidence="4 5">
    <name type="scientific">Coptis chinensis</name>
    <dbReference type="NCBI Taxonomy" id="261450"/>
    <lineage>
        <taxon>Eukaryota</taxon>
        <taxon>Viridiplantae</taxon>
        <taxon>Streptophyta</taxon>
        <taxon>Embryophyta</taxon>
        <taxon>Tracheophyta</taxon>
        <taxon>Spermatophyta</taxon>
        <taxon>Magnoliopsida</taxon>
        <taxon>Ranunculales</taxon>
        <taxon>Ranunculaceae</taxon>
        <taxon>Coptidoideae</taxon>
        <taxon>Coptis</taxon>
    </lineage>
</organism>
<reference evidence="4 5" key="1">
    <citation type="submission" date="2020-10" db="EMBL/GenBank/DDBJ databases">
        <title>The Coptis chinensis genome and diversification of protoberbering-type alkaloids.</title>
        <authorList>
            <person name="Wang B."/>
            <person name="Shu S."/>
            <person name="Song C."/>
            <person name="Liu Y."/>
        </authorList>
    </citation>
    <scope>NUCLEOTIDE SEQUENCE [LARGE SCALE GENOMIC DNA]</scope>
    <source>
        <strain evidence="4">HL-2020</strain>
        <tissue evidence="4">Leaf</tissue>
    </source>
</reference>
<protein>
    <recommendedName>
        <fullName evidence="3">U-box domain-containing protein</fullName>
    </recommendedName>
</protein>